<gene>
    <name evidence="3" type="ORF">DH2020_004876</name>
</gene>
<dbReference type="InterPro" id="IPR036691">
    <property type="entry name" value="Endo/exonu/phosph_ase_sf"/>
</dbReference>
<evidence type="ECO:0000259" key="2">
    <source>
        <dbReference type="Pfam" id="PF14111"/>
    </source>
</evidence>
<name>A0ABR0XR26_REHGL</name>
<feature type="domain" description="DUF4283" evidence="2">
    <location>
        <begin position="103"/>
        <end position="184"/>
    </location>
</feature>
<dbReference type="InterPro" id="IPR025558">
    <property type="entry name" value="DUF4283"/>
</dbReference>
<organism evidence="3 4">
    <name type="scientific">Rehmannia glutinosa</name>
    <name type="common">Chinese foxglove</name>
    <dbReference type="NCBI Taxonomy" id="99300"/>
    <lineage>
        <taxon>Eukaryota</taxon>
        <taxon>Viridiplantae</taxon>
        <taxon>Streptophyta</taxon>
        <taxon>Embryophyta</taxon>
        <taxon>Tracheophyta</taxon>
        <taxon>Spermatophyta</taxon>
        <taxon>Magnoliopsida</taxon>
        <taxon>eudicotyledons</taxon>
        <taxon>Gunneridae</taxon>
        <taxon>Pentapetalae</taxon>
        <taxon>asterids</taxon>
        <taxon>lamiids</taxon>
        <taxon>Lamiales</taxon>
        <taxon>Orobanchaceae</taxon>
        <taxon>Rehmannieae</taxon>
        <taxon>Rehmannia</taxon>
    </lineage>
</organism>
<dbReference type="PANTHER" id="PTHR31286">
    <property type="entry name" value="GLYCINE-RICH CELL WALL STRUCTURAL PROTEIN 1.8-LIKE"/>
    <property type="match status" value="1"/>
</dbReference>
<feature type="compositionally biased region" description="Polar residues" evidence="1">
    <location>
        <begin position="1"/>
        <end position="17"/>
    </location>
</feature>
<dbReference type="SUPFAM" id="SSF56219">
    <property type="entry name" value="DNase I-like"/>
    <property type="match status" value="1"/>
</dbReference>
<comment type="caution">
    <text evidence="3">The sequence shown here is derived from an EMBL/GenBank/DDBJ whole genome shotgun (WGS) entry which is preliminary data.</text>
</comment>
<dbReference type="Proteomes" id="UP001318860">
    <property type="component" value="Unassembled WGS sequence"/>
</dbReference>
<dbReference type="PANTHER" id="PTHR31286:SF179">
    <property type="entry name" value="RNASE H TYPE-1 DOMAIN-CONTAINING PROTEIN"/>
    <property type="match status" value="1"/>
</dbReference>
<accession>A0ABR0XR26</accession>
<sequence>MDVQVLSTNPILEQPSNMEDEFPPLFVSHSKSKSAPNSPRPIPEFIPPYIKPKSFTAVLAQPSIDSHTPTLFSDYSTPGIGTVLYEEDKEILNFSEVESNNLAKKWDLALVGKFSQGLPDMNSMRVFFDSLKMLGSVDIRILNLRHVLFKFSHASDLAKVWLRPVWHINSYTMRMFKWSPSFSVRKESSIIPVWLKLPGLPIHLFDKDALFSIANLIGQPIQIDKATAALTKLSFARICVGLDVSIPPKEFITLKIGNDIREQKVVYEKIPKFCQGCFHAGHDISQCYTIGNAPRPSTVSHEGVLDSPSKQPQSPNVVLASSSMPNNSQSIQPIIERHIPIEPPVESPKQMEHISPAEEVWSQRPGKKPIEVDSVPETVTTPNRLRLIQEESINLPPSDCFHQTHQEPDPPPFLPCEGGPVNKNMPDSASSLIPVLRLEEDKSQKQIALHRRASSVSPSGNSKVPIKPLRPQRNKSKVLDLAFSSPIFHCTLNASFVYAESTRTERRSLWDDLRESAATYINIPCQMVSDCGISDAGFEGNMHTWARNGLLERLDRVFVNTQLPGLFPKFCVKHLARVKSDHAPLLLSASLSRNKPPAAFRYFKMWARYSSFIDTVSQNLNKAEDKVLATEHLFDTNPTPTNRLL</sequence>
<evidence type="ECO:0000313" key="4">
    <source>
        <dbReference type="Proteomes" id="UP001318860"/>
    </source>
</evidence>
<evidence type="ECO:0000256" key="1">
    <source>
        <dbReference type="SAM" id="MobiDB-lite"/>
    </source>
</evidence>
<feature type="region of interest" description="Disordered" evidence="1">
    <location>
        <begin position="1"/>
        <end position="41"/>
    </location>
</feature>
<dbReference type="Pfam" id="PF14111">
    <property type="entry name" value="DUF4283"/>
    <property type="match status" value="1"/>
</dbReference>
<dbReference type="InterPro" id="IPR040256">
    <property type="entry name" value="At4g02000-like"/>
</dbReference>
<proteinExistence type="predicted"/>
<keyword evidence="4" id="KW-1185">Reference proteome</keyword>
<protein>
    <recommendedName>
        <fullName evidence="2">DUF4283 domain-containing protein</fullName>
    </recommendedName>
</protein>
<evidence type="ECO:0000313" key="3">
    <source>
        <dbReference type="EMBL" id="KAK6161495.1"/>
    </source>
</evidence>
<dbReference type="EMBL" id="JABTTQ020000003">
    <property type="protein sequence ID" value="KAK6161495.1"/>
    <property type="molecule type" value="Genomic_DNA"/>
</dbReference>
<feature type="region of interest" description="Disordered" evidence="1">
    <location>
        <begin position="444"/>
        <end position="470"/>
    </location>
</feature>
<reference evidence="3 4" key="1">
    <citation type="journal article" date="2021" name="Comput. Struct. Biotechnol. J.">
        <title>De novo genome assembly of the potent medicinal plant Rehmannia glutinosa using nanopore technology.</title>
        <authorList>
            <person name="Ma L."/>
            <person name="Dong C."/>
            <person name="Song C."/>
            <person name="Wang X."/>
            <person name="Zheng X."/>
            <person name="Niu Y."/>
            <person name="Chen S."/>
            <person name="Feng W."/>
        </authorList>
    </citation>
    <scope>NUCLEOTIDE SEQUENCE [LARGE SCALE GENOMIC DNA]</scope>
    <source>
        <strain evidence="3">DH-2019</strain>
    </source>
</reference>